<evidence type="ECO:0000259" key="10">
    <source>
        <dbReference type="Pfam" id="PF13193"/>
    </source>
</evidence>
<name>A0A064CD86_9MYCO</name>
<feature type="domain" description="AMP-binding enzyme C-terminal" evidence="10">
    <location>
        <begin position="421"/>
        <end position="499"/>
    </location>
</feature>
<sequence>MYPGTHAATDPDRPAVIIAGTGRTLTYGELDERSVRVASALRASGLRPGDVIAVLSDNAAEVFEIYWAALRSGLYVTPVNRHLSASEVAHILADSGAQVLFASAALDALAGNAAAEVPDLHRRYAFGGVIEGFGSYRELCESGSPGPLDNQPRGAEMLYSSGTTGHPKGIKLALPALSVDEPGADLIAMMLQHVFAVTSADVYLSPAPIYHAAPLKWSAAVHAIGGTVVMMEKFHPVAALAAIERYRVTVTQMVPTMFVRLLQLPEEQRAGYDISSLRLAVHAGAPCPPEVKDAMIAWWGPIFTEYYGATESHGTTVMSSAEWANKRGSVGKAVLGVAHICDDDGRELPSGEVGLVYFERDQPSFSYHNDPEKTAGSRHPAHRNWATVGDMGYLDEDGYLYLTDRKSFMIISGGVNIYPQEVENVLALHPKVFDAAVIGVPDPEMGEQVKAVVQLRDGISPSDEIASEIIGYVRDRLAHFKAPRSVDFVDQLPRSETGKLVKRILKARYVEASA</sequence>
<dbReference type="InterPro" id="IPR045851">
    <property type="entry name" value="AMP-bd_C_sf"/>
</dbReference>
<dbReference type="Proteomes" id="UP000022835">
    <property type="component" value="Unassembled WGS sequence"/>
</dbReference>
<evidence type="ECO:0000313" key="12">
    <source>
        <dbReference type="Proteomes" id="UP000022835"/>
    </source>
</evidence>
<dbReference type="eggNOG" id="COG0318">
    <property type="taxonomic scope" value="Bacteria"/>
</dbReference>
<gene>
    <name evidence="11" type="ORF">Y900_004760</name>
</gene>
<keyword evidence="12" id="KW-1185">Reference proteome</keyword>
<dbReference type="Pfam" id="PF13193">
    <property type="entry name" value="AMP-binding_C"/>
    <property type="match status" value="1"/>
</dbReference>
<protein>
    <recommendedName>
        <fullName evidence="5">Long-chain-fatty-acid--CoA ligase FadD13</fullName>
        <ecNumber evidence="3">6.2.1.3</ecNumber>
    </recommendedName>
    <alternativeName>
        <fullName evidence="6">Fatty acyl-CoA ligase</fullName>
    </alternativeName>
    <alternativeName>
        <fullName evidence="8">Fatty acyl-CoA synthetase</fullName>
    </alternativeName>
    <alternativeName>
        <fullName evidence="7">Very-long-chain fatty-acyl-CoA synthetase</fullName>
    </alternativeName>
</protein>
<dbReference type="EC" id="6.2.1.3" evidence="3"/>
<evidence type="ECO:0000256" key="2">
    <source>
        <dbReference type="ARBA" id="ARBA00022598"/>
    </source>
</evidence>
<dbReference type="GO" id="GO:0004467">
    <property type="term" value="F:long-chain fatty acid-CoA ligase activity"/>
    <property type="evidence" value="ECO:0007669"/>
    <property type="project" value="UniProtKB-EC"/>
</dbReference>
<dbReference type="RefSeq" id="WP_081844985.1">
    <property type="nucleotide sequence ID" value="NZ_JALN02000001.1"/>
</dbReference>
<evidence type="ECO:0000256" key="8">
    <source>
        <dbReference type="ARBA" id="ARBA00083882"/>
    </source>
</evidence>
<feature type="domain" description="AMP-dependent synthetase/ligase" evidence="9">
    <location>
        <begin position="6"/>
        <end position="361"/>
    </location>
</feature>
<comment type="similarity">
    <text evidence="1">Belongs to the ATP-dependent AMP-binding enzyme family.</text>
</comment>
<dbReference type="SUPFAM" id="SSF56801">
    <property type="entry name" value="Acetyl-CoA synthetase-like"/>
    <property type="match status" value="1"/>
</dbReference>
<evidence type="ECO:0000256" key="7">
    <source>
        <dbReference type="ARBA" id="ARBA00080667"/>
    </source>
</evidence>
<dbReference type="Gene3D" id="3.30.300.30">
    <property type="match status" value="1"/>
</dbReference>
<reference evidence="11" key="1">
    <citation type="submission" date="2014-05" db="EMBL/GenBank/DDBJ databases">
        <title>Genome sequence of Mycobacterium aromaticivorans strain JS19b1T (= DSM 45407T).</title>
        <authorList>
            <person name="Kwak Y."/>
            <person name="Park G.-S."/>
            <person name="Li Q.X."/>
            <person name="Lee S.-E."/>
            <person name="Shin J.-H."/>
        </authorList>
    </citation>
    <scope>NUCLEOTIDE SEQUENCE [LARGE SCALE GENOMIC DNA]</scope>
    <source>
        <strain evidence="11">JS19b1</strain>
    </source>
</reference>
<evidence type="ECO:0000313" key="11">
    <source>
        <dbReference type="EMBL" id="KDE98270.1"/>
    </source>
</evidence>
<dbReference type="STRING" id="1440774.Y900_004760"/>
<dbReference type="AlphaFoldDB" id="A0A064CD86"/>
<accession>A0A064CD86</accession>
<evidence type="ECO:0000256" key="5">
    <source>
        <dbReference type="ARBA" id="ARBA00069710"/>
    </source>
</evidence>
<dbReference type="InterPro" id="IPR042099">
    <property type="entry name" value="ANL_N_sf"/>
</dbReference>
<evidence type="ECO:0000259" key="9">
    <source>
        <dbReference type="Pfam" id="PF00501"/>
    </source>
</evidence>
<dbReference type="FunFam" id="3.30.300.30:FF:000008">
    <property type="entry name" value="2,3-dihydroxybenzoate-AMP ligase"/>
    <property type="match status" value="1"/>
</dbReference>
<dbReference type="PANTHER" id="PTHR24096">
    <property type="entry name" value="LONG-CHAIN-FATTY-ACID--COA LIGASE"/>
    <property type="match status" value="1"/>
</dbReference>
<dbReference type="InterPro" id="IPR025110">
    <property type="entry name" value="AMP-bd_C"/>
</dbReference>
<dbReference type="PANTHER" id="PTHR24096:SF323">
    <property type="entry name" value="BLR3536 PROTEIN"/>
    <property type="match status" value="1"/>
</dbReference>
<dbReference type="InterPro" id="IPR000873">
    <property type="entry name" value="AMP-dep_synth/lig_dom"/>
</dbReference>
<evidence type="ECO:0000256" key="4">
    <source>
        <dbReference type="ARBA" id="ARBA00036813"/>
    </source>
</evidence>
<dbReference type="OrthoDB" id="9803968at2"/>
<proteinExistence type="inferred from homology"/>
<dbReference type="PROSITE" id="PS00455">
    <property type="entry name" value="AMP_BINDING"/>
    <property type="match status" value="1"/>
</dbReference>
<organism evidence="11 12">
    <name type="scientific">Mycolicibacterium aromaticivorans JS19b1 = JCM 16368</name>
    <dbReference type="NCBI Taxonomy" id="1440774"/>
    <lineage>
        <taxon>Bacteria</taxon>
        <taxon>Bacillati</taxon>
        <taxon>Actinomycetota</taxon>
        <taxon>Actinomycetes</taxon>
        <taxon>Mycobacteriales</taxon>
        <taxon>Mycobacteriaceae</taxon>
        <taxon>Mycolicibacterium</taxon>
    </lineage>
</organism>
<dbReference type="EMBL" id="JALN02000001">
    <property type="protein sequence ID" value="KDE98270.1"/>
    <property type="molecule type" value="Genomic_DNA"/>
</dbReference>
<comment type="caution">
    <text evidence="11">The sequence shown here is derived from an EMBL/GenBank/DDBJ whole genome shotgun (WGS) entry which is preliminary data.</text>
</comment>
<keyword evidence="2" id="KW-0436">Ligase</keyword>
<evidence type="ECO:0000256" key="3">
    <source>
        <dbReference type="ARBA" id="ARBA00026121"/>
    </source>
</evidence>
<evidence type="ECO:0000256" key="6">
    <source>
        <dbReference type="ARBA" id="ARBA00076959"/>
    </source>
</evidence>
<comment type="catalytic activity">
    <reaction evidence="4">
        <text>a long-chain fatty acid + ATP + CoA = a long-chain fatty acyl-CoA + AMP + diphosphate</text>
        <dbReference type="Rhea" id="RHEA:15421"/>
        <dbReference type="ChEBI" id="CHEBI:30616"/>
        <dbReference type="ChEBI" id="CHEBI:33019"/>
        <dbReference type="ChEBI" id="CHEBI:57287"/>
        <dbReference type="ChEBI" id="CHEBI:57560"/>
        <dbReference type="ChEBI" id="CHEBI:83139"/>
        <dbReference type="ChEBI" id="CHEBI:456215"/>
        <dbReference type="EC" id="6.2.1.3"/>
    </reaction>
</comment>
<dbReference type="Gene3D" id="3.40.50.12780">
    <property type="entry name" value="N-terminal domain of ligase-like"/>
    <property type="match status" value="1"/>
</dbReference>
<evidence type="ECO:0000256" key="1">
    <source>
        <dbReference type="ARBA" id="ARBA00006432"/>
    </source>
</evidence>
<dbReference type="InterPro" id="IPR020845">
    <property type="entry name" value="AMP-binding_CS"/>
</dbReference>
<dbReference type="Pfam" id="PF00501">
    <property type="entry name" value="AMP-binding"/>
    <property type="match status" value="1"/>
</dbReference>